<keyword evidence="1" id="KW-1133">Transmembrane helix</keyword>
<evidence type="ECO:0000313" key="3">
    <source>
        <dbReference type="EMBL" id="CAB3378338.1"/>
    </source>
</evidence>
<keyword evidence="4" id="KW-1185">Reference proteome</keyword>
<gene>
    <name evidence="3" type="ORF">CLODIP_2_CD03386</name>
</gene>
<keyword evidence="2" id="KW-0732">Signal</keyword>
<keyword evidence="1" id="KW-0472">Membrane</keyword>
<keyword evidence="1" id="KW-0812">Transmembrane</keyword>
<comment type="caution">
    <text evidence="3">The sequence shown here is derived from an EMBL/GenBank/DDBJ whole genome shotgun (WGS) entry which is preliminary data.</text>
</comment>
<dbReference type="AlphaFoldDB" id="A0A8S1DAB4"/>
<evidence type="ECO:0000256" key="2">
    <source>
        <dbReference type="SAM" id="SignalP"/>
    </source>
</evidence>
<sequence>MKYLGWIILLFGLCNARVVKEYGPEDINICDHIIVLSEGQDSAFSFTNRHILNSWDGSSDFKCTFGVESQDKIAMVFQYFNLRKKSSDEQCIDYIQLRNANNETNLKVCGISNALTNENEESKTFITNPFLVPERYSLNYFVEIFLGKDILQSKDKFNFTISFTAWKSCVKDYLPLDYVPCGKTDMCIWNELYYYDGEIVNCPFQDCLDEPRLCGTGSPESNTTIFYLLIAGTVLFVLGYYLLSSLFPLLKTDHTCNCISPQTPPRENGFVFYRHRTNFNSSTLN</sequence>
<feature type="transmembrane region" description="Helical" evidence="1">
    <location>
        <begin position="224"/>
        <end position="243"/>
    </location>
</feature>
<proteinExistence type="predicted"/>
<feature type="signal peptide" evidence="2">
    <location>
        <begin position="1"/>
        <end position="16"/>
    </location>
</feature>
<evidence type="ECO:0008006" key="5">
    <source>
        <dbReference type="Google" id="ProtNLM"/>
    </source>
</evidence>
<dbReference type="Proteomes" id="UP000494165">
    <property type="component" value="Unassembled WGS sequence"/>
</dbReference>
<name>A0A8S1DAB4_9INSE</name>
<evidence type="ECO:0000313" key="4">
    <source>
        <dbReference type="Proteomes" id="UP000494165"/>
    </source>
</evidence>
<feature type="chain" id="PRO_5035759655" description="CUB domain-containing protein" evidence="2">
    <location>
        <begin position="17"/>
        <end position="285"/>
    </location>
</feature>
<dbReference type="EMBL" id="CADEPI010000162">
    <property type="protein sequence ID" value="CAB3378338.1"/>
    <property type="molecule type" value="Genomic_DNA"/>
</dbReference>
<accession>A0A8S1DAB4</accession>
<evidence type="ECO:0000256" key="1">
    <source>
        <dbReference type="SAM" id="Phobius"/>
    </source>
</evidence>
<protein>
    <recommendedName>
        <fullName evidence="5">CUB domain-containing protein</fullName>
    </recommendedName>
</protein>
<organism evidence="3 4">
    <name type="scientific">Cloeon dipterum</name>
    <dbReference type="NCBI Taxonomy" id="197152"/>
    <lineage>
        <taxon>Eukaryota</taxon>
        <taxon>Metazoa</taxon>
        <taxon>Ecdysozoa</taxon>
        <taxon>Arthropoda</taxon>
        <taxon>Hexapoda</taxon>
        <taxon>Insecta</taxon>
        <taxon>Pterygota</taxon>
        <taxon>Palaeoptera</taxon>
        <taxon>Ephemeroptera</taxon>
        <taxon>Pisciforma</taxon>
        <taxon>Baetidae</taxon>
        <taxon>Cloeon</taxon>
    </lineage>
</organism>
<reference evidence="3 4" key="1">
    <citation type="submission" date="2020-04" db="EMBL/GenBank/DDBJ databases">
        <authorList>
            <person name="Alioto T."/>
            <person name="Alioto T."/>
            <person name="Gomez Garrido J."/>
        </authorList>
    </citation>
    <scope>NUCLEOTIDE SEQUENCE [LARGE SCALE GENOMIC DNA]</scope>
</reference>